<dbReference type="KEGG" id="paca:ID47_02220"/>
<dbReference type="RefSeq" id="WP_038463341.1">
    <property type="nucleotide sequence ID" value="NZ_CP008941.1"/>
</dbReference>
<keyword evidence="3" id="KW-1185">Reference proteome</keyword>
<reference evidence="2 3" key="1">
    <citation type="submission" date="2014-07" db="EMBL/GenBank/DDBJ databases">
        <title>Comparative genomic insights into amoeba endosymbionts belonging to the families of Holosporaceae and Candidatus Midichloriaceae within Rickettsiales.</title>
        <authorList>
            <person name="Wang Z."/>
            <person name="Wu M."/>
        </authorList>
    </citation>
    <scope>NUCLEOTIDE SEQUENCE [LARGE SCALE GENOMIC DNA]</scope>
    <source>
        <strain evidence="2">PRA3</strain>
    </source>
</reference>
<sequence length="165" mass="19188">MITQKNLKHLLLGVCLAWSPALAMEIQPLNDIGGRDGEIWRDDGENVMRRERRDMCRQSAEQLFDVVEHPLPSDTAMQQINTWLNTLRNSPLQYNSAQMVRQVNTLDRFTRNFVATRNYIDDAIKGFNAIRDNGYFFPERINGVQRRMDEVLALVWTAIEQHTPI</sequence>
<dbReference type="HOGENOM" id="CLU_1607854_0_0_5"/>
<proteinExistence type="predicted"/>
<keyword evidence="1" id="KW-0732">Signal</keyword>
<evidence type="ECO:0000313" key="3">
    <source>
        <dbReference type="Proteomes" id="UP000028926"/>
    </source>
</evidence>
<name>A0A077AUU2_9PROT</name>
<dbReference type="EMBL" id="CP008941">
    <property type="protein sequence ID" value="AIK95804.1"/>
    <property type="molecule type" value="Genomic_DNA"/>
</dbReference>
<gene>
    <name evidence="2" type="ORF">ID47_02220</name>
</gene>
<accession>A0A077AUU2</accession>
<feature type="signal peptide" evidence="1">
    <location>
        <begin position="1"/>
        <end position="23"/>
    </location>
</feature>
<evidence type="ECO:0000256" key="1">
    <source>
        <dbReference type="SAM" id="SignalP"/>
    </source>
</evidence>
<dbReference type="Proteomes" id="UP000028926">
    <property type="component" value="Chromosome"/>
</dbReference>
<evidence type="ECO:0000313" key="2">
    <source>
        <dbReference type="EMBL" id="AIK95804.1"/>
    </source>
</evidence>
<feature type="chain" id="PRO_5001717054" evidence="1">
    <location>
        <begin position="24"/>
        <end position="165"/>
    </location>
</feature>
<dbReference type="AlphaFoldDB" id="A0A077AUU2"/>
<protein>
    <submittedName>
        <fullName evidence="2">Uncharacterized protein</fullName>
    </submittedName>
</protein>
<organism evidence="2 3">
    <name type="scientific">Candidatus Odyssella acanthamoebae</name>
    <dbReference type="NCBI Taxonomy" id="91604"/>
    <lineage>
        <taxon>Bacteria</taxon>
        <taxon>Pseudomonadati</taxon>
        <taxon>Pseudomonadota</taxon>
        <taxon>Alphaproteobacteria</taxon>
        <taxon>Holosporales</taxon>
        <taxon>Candidatus Paracaedibacteraceae</taxon>
        <taxon>Candidatus Odyssella</taxon>
    </lineage>
</organism>